<comment type="caution">
    <text evidence="1">The sequence shown here is derived from an EMBL/GenBank/DDBJ whole genome shotgun (WGS) entry which is preliminary data.</text>
</comment>
<evidence type="ECO:0008006" key="3">
    <source>
        <dbReference type="Google" id="ProtNLM"/>
    </source>
</evidence>
<reference evidence="1" key="1">
    <citation type="submission" date="2020-03" db="EMBL/GenBank/DDBJ databases">
        <title>Spirochaetal bacteria isolated from arthropods constitute a novel genus Entomospira genus novum within the order Spirochaetales.</title>
        <authorList>
            <person name="Grana-Miraglia L."/>
            <person name="Sikutova S."/>
            <person name="Fingerle V."/>
            <person name="Sing A."/>
            <person name="Castillo-Ramirez S."/>
            <person name="Margos G."/>
            <person name="Rudolf I."/>
        </authorList>
    </citation>
    <scope>NUCLEOTIDE SEQUENCE</scope>
    <source>
        <strain evidence="1">BR149</strain>
    </source>
</reference>
<accession>A0A968KVT1</accession>
<evidence type="ECO:0000313" key="1">
    <source>
        <dbReference type="EMBL" id="NIZ69473.1"/>
    </source>
</evidence>
<proteinExistence type="predicted"/>
<protein>
    <recommendedName>
        <fullName evidence="3">Outer membrane protein beta-barrel domain-containing protein</fullName>
    </recommendedName>
</protein>
<name>A0A968KVT1_9SPIO</name>
<dbReference type="EMBL" id="JAATLM010000001">
    <property type="protein sequence ID" value="NIZ69473.1"/>
    <property type="molecule type" value="Genomic_DNA"/>
</dbReference>
<dbReference type="AlphaFoldDB" id="A0A968KVT1"/>
<dbReference type="Proteomes" id="UP000778951">
    <property type="component" value="Unassembled WGS sequence"/>
</dbReference>
<organism evidence="1 2">
    <name type="scientific">Entomospira culicis</name>
    <dbReference type="NCBI Taxonomy" id="2719989"/>
    <lineage>
        <taxon>Bacteria</taxon>
        <taxon>Pseudomonadati</taxon>
        <taxon>Spirochaetota</taxon>
        <taxon>Spirochaetia</taxon>
        <taxon>Spirochaetales</taxon>
        <taxon>Spirochaetaceae</taxon>
        <taxon>Entomospira</taxon>
    </lineage>
</organism>
<gene>
    <name evidence="1" type="ORF">HCT48_04500</name>
</gene>
<evidence type="ECO:0000313" key="2">
    <source>
        <dbReference type="Proteomes" id="UP000778951"/>
    </source>
</evidence>
<sequence>MWKTITLSLAFLVTIFLPNSFALENIGIGIKAGGEFAYNRSNFGETLMIGTGAAGRGSWGFNSAFFVDFFRNEKKSFALGVHAGLFRHHTAEYALYREGSNVGQVKDKRSFHAITLELLWKTYIFPEGGIYYGVGFGPTLYTPTKQRVTGERDGEIVDEIFKGKLGYGLNLILDIGWLLPLGYMDNHFLHFGLRLDYDLLSIVNKFFALTEGSMYSTFSAGLMIGYSYKFSTDGAASW</sequence>
<keyword evidence="2" id="KW-1185">Reference proteome</keyword>
<dbReference type="RefSeq" id="WP_167695562.1">
    <property type="nucleotide sequence ID" value="NZ_CP118181.1"/>
</dbReference>